<feature type="transmembrane region" description="Helical" evidence="1">
    <location>
        <begin position="618"/>
        <end position="640"/>
    </location>
</feature>
<dbReference type="PATRIC" id="fig|1046627.3.peg.280"/>
<protein>
    <recommendedName>
        <fullName evidence="2">Aerotolerance regulator N-terminal domain-containing protein</fullName>
    </recommendedName>
</protein>
<dbReference type="InterPro" id="IPR029062">
    <property type="entry name" value="Class_I_gatase-like"/>
</dbReference>
<reference evidence="3 4" key="1">
    <citation type="journal article" date="2008" name="Int. J. Syst. Evol. Microbiol.">
        <title>Bizionia argentinensis sp. nov., isolated from surface marine water in Antarctica.</title>
        <authorList>
            <person name="Bercovich A."/>
            <person name="Vazquez S.C."/>
            <person name="Yankilevich P."/>
            <person name="Coria S.H."/>
            <person name="Foti M."/>
            <person name="Hernandez E."/>
            <person name="Vidal A."/>
            <person name="Ruberto L."/>
            <person name="Melo C."/>
            <person name="Marenssi S."/>
            <person name="Criscuolo M."/>
            <person name="Memoli M."/>
            <person name="Arguelles M."/>
            <person name="Mac Cormack W.P."/>
        </authorList>
    </citation>
    <scope>NUCLEOTIDE SEQUENCE [LARGE SCALE GENOMIC DNA]</scope>
    <source>
        <strain evidence="3 4">JUB59</strain>
    </source>
</reference>
<evidence type="ECO:0000256" key="1">
    <source>
        <dbReference type="SAM" id="Phobius"/>
    </source>
</evidence>
<dbReference type="InterPro" id="IPR011933">
    <property type="entry name" value="Double_TM_dom"/>
</dbReference>
<dbReference type="eggNOG" id="COG2304">
    <property type="taxonomic scope" value="Bacteria"/>
</dbReference>
<comment type="caution">
    <text evidence="3">The sequence shown here is derived from an EMBL/GenBank/DDBJ whole genome shotgun (WGS) entry which is preliminary data.</text>
</comment>
<gene>
    <name evidence="3" type="ORF">BZARG_265</name>
</gene>
<evidence type="ECO:0000259" key="2">
    <source>
        <dbReference type="Pfam" id="PF07584"/>
    </source>
</evidence>
<accession>G2E9Q4</accession>
<sequence>MQFKHPEILYALFLLLIPIIVHLFQLRKFQKESFTNVAFLKKVTLQTRKSSQIKKWLILLTRMLLLACLIIAFAQPFTSKSNTFNTTPETVIYLDNSFSMQAKGDQGELLKRAAQELVESLNPDDQISLVTNTAVYKNTTLKSIQNDLLQLDYAPNQLPYDAALSKSSKLFSQTSNLNRNLVFISDFQEQDKDFKASNDSLYKLHAVKLNPVNIQNVSIDSLSISSTTASNTALQVHLKATGSKNNAIPISLYDGEKLLAKTTAVITDQVVAEFTLTEKSIVNGRIIIDDIGLQFDNELFFNIDEPSQINVLTIHEKTSSNYLERLFASDEFQLTNTSLNQLNYSVVENQQLIVLNELESLPNSLNNSLKAFMKQGGYVIVIPATSSQINTYNDLLGVYEINTKEVIIAEKRVTAINYAHPVYKNVFEKQESNFQYPKVNSYFPTTATNSSSVLSFEDGKPFLLTHKQLAVFTAALNADNSNFSEYDLIVPTFYNLARQSLQTPQLYYTIGKENKFDIQVNLKQDGVLKLANESVNMIPMQQYFNDKVSITTTDIPDIAGVYRIENKTAAIANVSYNYNRMESDLSYQDLSLLTNVEVSDSVSAIFETIKSDTKINALWKWFVIFALAFIIIEMLILKYFK</sequence>
<dbReference type="Proteomes" id="UP000003730">
    <property type="component" value="Unassembled WGS sequence"/>
</dbReference>
<organism evidence="3 4">
    <name type="scientific">Bizionia argentinensis JUB59</name>
    <dbReference type="NCBI Taxonomy" id="1046627"/>
    <lineage>
        <taxon>Bacteria</taxon>
        <taxon>Pseudomonadati</taxon>
        <taxon>Bacteroidota</taxon>
        <taxon>Flavobacteriia</taxon>
        <taxon>Flavobacteriales</taxon>
        <taxon>Flavobacteriaceae</taxon>
        <taxon>Bizionia</taxon>
    </lineage>
</organism>
<name>G2E9Q4_9FLAO</name>
<keyword evidence="4" id="KW-1185">Reference proteome</keyword>
<feature type="domain" description="Aerotolerance regulator N-terminal" evidence="2">
    <location>
        <begin position="1"/>
        <end position="76"/>
    </location>
</feature>
<dbReference type="NCBIfam" id="TIGR02226">
    <property type="entry name" value="two_anch"/>
    <property type="match status" value="1"/>
</dbReference>
<dbReference type="SUPFAM" id="SSF52317">
    <property type="entry name" value="Class I glutamine amidotransferase-like"/>
    <property type="match status" value="1"/>
</dbReference>
<evidence type="ECO:0000313" key="4">
    <source>
        <dbReference type="Proteomes" id="UP000003730"/>
    </source>
</evidence>
<dbReference type="PANTHER" id="PTHR37464:SF1">
    <property type="entry name" value="BLL2463 PROTEIN"/>
    <property type="match status" value="1"/>
</dbReference>
<dbReference type="PANTHER" id="PTHR37464">
    <property type="entry name" value="BLL2463 PROTEIN"/>
    <property type="match status" value="1"/>
</dbReference>
<dbReference type="EMBL" id="AFXZ01000002">
    <property type="protein sequence ID" value="EGV45073.1"/>
    <property type="molecule type" value="Genomic_DNA"/>
</dbReference>
<proteinExistence type="predicted"/>
<keyword evidence="1" id="KW-1133">Transmembrane helix</keyword>
<dbReference type="STRING" id="1046627.BZARG_265"/>
<feature type="transmembrane region" description="Helical" evidence="1">
    <location>
        <begin position="56"/>
        <end position="74"/>
    </location>
</feature>
<dbReference type="OrthoDB" id="9810200at2"/>
<dbReference type="Pfam" id="PF07584">
    <property type="entry name" value="BatA"/>
    <property type="match status" value="1"/>
</dbReference>
<dbReference type="Gene3D" id="3.40.50.410">
    <property type="entry name" value="von Willebrand factor, type A domain"/>
    <property type="match status" value="1"/>
</dbReference>
<dbReference type="RefSeq" id="WP_008634783.1">
    <property type="nucleotide sequence ID" value="NZ_AFXZ01000002.1"/>
</dbReference>
<dbReference type="InterPro" id="IPR024163">
    <property type="entry name" value="Aerotolerance_reg_N"/>
</dbReference>
<dbReference type="InterPro" id="IPR036465">
    <property type="entry name" value="vWFA_dom_sf"/>
</dbReference>
<keyword evidence="1" id="KW-0812">Transmembrane</keyword>
<keyword evidence="1" id="KW-0472">Membrane</keyword>
<dbReference type="AlphaFoldDB" id="G2E9Q4"/>
<dbReference type="SUPFAM" id="SSF53300">
    <property type="entry name" value="vWA-like"/>
    <property type="match status" value="1"/>
</dbReference>
<evidence type="ECO:0000313" key="3">
    <source>
        <dbReference type="EMBL" id="EGV45073.1"/>
    </source>
</evidence>
<feature type="transmembrane region" description="Helical" evidence="1">
    <location>
        <begin position="6"/>
        <end position="24"/>
    </location>
</feature>